<name>A0ABR9N5V1_9MICO</name>
<dbReference type="Pfam" id="PF05336">
    <property type="entry name" value="rhaM"/>
    <property type="match status" value="1"/>
</dbReference>
<dbReference type="Proteomes" id="UP000625527">
    <property type="component" value="Unassembled WGS sequence"/>
</dbReference>
<dbReference type="InterPro" id="IPR011008">
    <property type="entry name" value="Dimeric_a/b-barrel"/>
</dbReference>
<evidence type="ECO:0000313" key="1">
    <source>
        <dbReference type="EMBL" id="MBE1878740.1"/>
    </source>
</evidence>
<evidence type="ECO:0000313" key="2">
    <source>
        <dbReference type="Proteomes" id="UP000625527"/>
    </source>
</evidence>
<protein>
    <submittedName>
        <fullName evidence="1">L-rhamnose mutarotase</fullName>
    </submittedName>
</protein>
<dbReference type="PANTHER" id="PTHR34389:SF2">
    <property type="entry name" value="L-RHAMNOSE MUTAROTASE"/>
    <property type="match status" value="1"/>
</dbReference>
<accession>A0ABR9N5V1</accession>
<sequence length="127" mass="14265">MTEPAAGPRRGRVCFTSQVRPDRLEEYRAAHAAVWPEMLEALRDAGWRDYHLYLRDDGLLVGILETDDYDAAQAGMAATEVNARWQAEMGGFFVDDGNPDEGFVILDEIFHLESQLRAAGLPTTPRR</sequence>
<comment type="caution">
    <text evidence="1">The sequence shown here is derived from an EMBL/GenBank/DDBJ whole genome shotgun (WGS) entry which is preliminary data.</text>
</comment>
<dbReference type="PANTHER" id="PTHR34389">
    <property type="entry name" value="L-RHAMNOSE MUTAROTASE"/>
    <property type="match status" value="1"/>
</dbReference>
<gene>
    <name evidence="1" type="ORF">IHE71_23880</name>
</gene>
<dbReference type="RefSeq" id="WP_192865277.1">
    <property type="nucleotide sequence ID" value="NZ_JADAQT010000110.1"/>
</dbReference>
<dbReference type="EMBL" id="JADAQT010000110">
    <property type="protein sequence ID" value="MBE1878740.1"/>
    <property type="molecule type" value="Genomic_DNA"/>
</dbReference>
<organism evidence="1 2">
    <name type="scientific">Myceligenerans pegani</name>
    <dbReference type="NCBI Taxonomy" id="2776917"/>
    <lineage>
        <taxon>Bacteria</taxon>
        <taxon>Bacillati</taxon>
        <taxon>Actinomycetota</taxon>
        <taxon>Actinomycetes</taxon>
        <taxon>Micrococcales</taxon>
        <taxon>Promicromonosporaceae</taxon>
        <taxon>Myceligenerans</taxon>
    </lineage>
</organism>
<proteinExistence type="predicted"/>
<dbReference type="SUPFAM" id="SSF54909">
    <property type="entry name" value="Dimeric alpha+beta barrel"/>
    <property type="match status" value="1"/>
</dbReference>
<keyword evidence="2" id="KW-1185">Reference proteome</keyword>
<dbReference type="InterPro" id="IPR008000">
    <property type="entry name" value="Rham/fucose_mutarotase"/>
</dbReference>
<dbReference type="Gene3D" id="3.30.70.100">
    <property type="match status" value="1"/>
</dbReference>
<reference evidence="1 2" key="1">
    <citation type="submission" date="2020-10" db="EMBL/GenBank/DDBJ databases">
        <title>Myceligenerans pegani sp. nov., an endophytic actinomycete isolated from Peganum harmala L. in Xinjiang, China.</title>
        <authorList>
            <person name="Xin L."/>
        </authorList>
    </citation>
    <scope>NUCLEOTIDE SEQUENCE [LARGE SCALE GENOMIC DNA]</scope>
    <source>
        <strain evidence="1 2">TRM65318</strain>
    </source>
</reference>